<dbReference type="Gene3D" id="3.30.70.1880">
    <property type="entry name" value="Protein of unknown function DUF881"/>
    <property type="match status" value="1"/>
</dbReference>
<keyword evidence="3" id="KW-1133">Transmembrane helix</keyword>
<comment type="similarity">
    <text evidence="1">Belongs to the UPF0749 family.</text>
</comment>
<reference evidence="4" key="1">
    <citation type="submission" date="2021-01" db="EMBL/GenBank/DDBJ databases">
        <title>Whole genome shotgun sequence of Actinocatenispora rupis NBRC 107355.</title>
        <authorList>
            <person name="Komaki H."/>
            <person name="Tamura T."/>
        </authorList>
    </citation>
    <scope>NUCLEOTIDE SEQUENCE</scope>
    <source>
        <strain evidence="4">NBRC 107355</strain>
    </source>
</reference>
<evidence type="ECO:0000313" key="5">
    <source>
        <dbReference type="Proteomes" id="UP000612808"/>
    </source>
</evidence>
<feature type="transmembrane region" description="Helical" evidence="3">
    <location>
        <begin position="30"/>
        <end position="52"/>
    </location>
</feature>
<dbReference type="Proteomes" id="UP000612808">
    <property type="component" value="Unassembled WGS sequence"/>
</dbReference>
<dbReference type="PANTHER" id="PTHR37313:SF4">
    <property type="entry name" value="CONSERVED MEMBRANE PROTEIN-RELATED"/>
    <property type="match status" value="1"/>
</dbReference>
<keyword evidence="3" id="KW-0812">Transmembrane</keyword>
<dbReference type="GO" id="GO:0005886">
    <property type="term" value="C:plasma membrane"/>
    <property type="evidence" value="ECO:0007669"/>
    <property type="project" value="TreeGrafter"/>
</dbReference>
<evidence type="ECO:0000256" key="1">
    <source>
        <dbReference type="ARBA" id="ARBA00009108"/>
    </source>
</evidence>
<protein>
    <submittedName>
        <fullName evidence="4">Membrane protein</fullName>
    </submittedName>
</protein>
<evidence type="ECO:0000256" key="2">
    <source>
        <dbReference type="SAM" id="MobiDB-lite"/>
    </source>
</evidence>
<name>A0A8J3JAL8_9ACTN</name>
<dbReference type="RefSeq" id="WP_203659946.1">
    <property type="nucleotide sequence ID" value="NZ_BAAAZM010000007.1"/>
</dbReference>
<feature type="compositionally biased region" description="Basic and acidic residues" evidence="2">
    <location>
        <begin position="90"/>
        <end position="113"/>
    </location>
</feature>
<dbReference type="AlphaFoldDB" id="A0A8J3JAL8"/>
<evidence type="ECO:0000313" key="4">
    <source>
        <dbReference type="EMBL" id="GID13179.1"/>
    </source>
</evidence>
<organism evidence="4 5">
    <name type="scientific">Actinocatenispora rupis</name>
    <dbReference type="NCBI Taxonomy" id="519421"/>
    <lineage>
        <taxon>Bacteria</taxon>
        <taxon>Bacillati</taxon>
        <taxon>Actinomycetota</taxon>
        <taxon>Actinomycetes</taxon>
        <taxon>Micromonosporales</taxon>
        <taxon>Micromonosporaceae</taxon>
        <taxon>Actinocatenispora</taxon>
    </lineage>
</organism>
<dbReference type="PANTHER" id="PTHR37313">
    <property type="entry name" value="UPF0749 PROTEIN RV1825"/>
    <property type="match status" value="1"/>
</dbReference>
<keyword evidence="3" id="KW-0472">Membrane</keyword>
<dbReference type="InterPro" id="IPR010273">
    <property type="entry name" value="DUF881"/>
</dbReference>
<feature type="region of interest" description="Disordered" evidence="2">
    <location>
        <begin position="90"/>
        <end position="118"/>
    </location>
</feature>
<gene>
    <name evidence="4" type="ORF">Aru02nite_40680</name>
</gene>
<comment type="caution">
    <text evidence="4">The sequence shown here is derived from an EMBL/GenBank/DDBJ whole genome shotgun (WGS) entry which is preliminary data.</text>
</comment>
<accession>A0A8J3JAL8</accession>
<keyword evidence="5" id="KW-1185">Reference proteome</keyword>
<evidence type="ECO:0000256" key="3">
    <source>
        <dbReference type="SAM" id="Phobius"/>
    </source>
</evidence>
<dbReference type="Pfam" id="PF05949">
    <property type="entry name" value="DUF881"/>
    <property type="match status" value="1"/>
</dbReference>
<dbReference type="EMBL" id="BOMB01000023">
    <property type="protein sequence ID" value="GID13179.1"/>
    <property type="molecule type" value="Genomic_DNA"/>
</dbReference>
<sequence length="266" mass="28575">MAESSTPGSEPGLLARFLVPRRRPGRQRGWSVIVPLVVLLAGFLFATTAATARGTQLREDRRVQLGDAIRQRQADVQRAEKQAAGLRGDIERDTGRAARSDDRVRAQQDRGNAEKAAAGLTAVHGPALSVTLDDAPRRPDRQLPAGATADDVVVHQQDVQAVVNALWAGGAEAMSIMDVRVISTSAVRCVGNTLLLSGRVFSPPFRIVAIGDRTAMRAALDAAPAVRAYRAAARDWGLGYEVREERDVRLKAYDGSVALSDARVPQ</sequence>
<proteinExistence type="inferred from homology"/>